<name>A0A1H9WSU8_9PSEU</name>
<proteinExistence type="predicted"/>
<feature type="domain" description="ScoMcrA-like N-terminal head" evidence="3">
    <location>
        <begin position="5"/>
        <end position="89"/>
    </location>
</feature>
<feature type="domain" description="Protein NO VEIN C-terminal" evidence="2">
    <location>
        <begin position="298"/>
        <end position="363"/>
    </location>
</feature>
<evidence type="ECO:0000313" key="4">
    <source>
        <dbReference type="EMBL" id="SES37022.1"/>
    </source>
</evidence>
<dbReference type="EMBL" id="FOFT01000012">
    <property type="protein sequence ID" value="SES37022.1"/>
    <property type="molecule type" value="Genomic_DNA"/>
</dbReference>
<gene>
    <name evidence="4" type="ORF">SAMN05216195_112200</name>
</gene>
<dbReference type="InterPro" id="IPR058807">
    <property type="entry name" value="ScoMcrA_N"/>
</dbReference>
<protein>
    <submittedName>
        <fullName evidence="4">Uncharacterized protein</fullName>
    </submittedName>
</protein>
<dbReference type="Proteomes" id="UP000199028">
    <property type="component" value="Unassembled WGS sequence"/>
</dbReference>
<feature type="region of interest" description="Disordered" evidence="1">
    <location>
        <begin position="269"/>
        <end position="291"/>
    </location>
</feature>
<evidence type="ECO:0000256" key="1">
    <source>
        <dbReference type="SAM" id="MobiDB-lite"/>
    </source>
</evidence>
<dbReference type="AlphaFoldDB" id="A0A1H9WSU8"/>
<dbReference type="Pfam" id="PF26345">
    <property type="entry name" value="ScoMcrA_N"/>
    <property type="match status" value="1"/>
</dbReference>
<organism evidence="4 5">
    <name type="scientific">Lentzea flaviverrucosa</name>
    <dbReference type="NCBI Taxonomy" id="200379"/>
    <lineage>
        <taxon>Bacteria</taxon>
        <taxon>Bacillati</taxon>
        <taxon>Actinomycetota</taxon>
        <taxon>Actinomycetes</taxon>
        <taxon>Pseudonocardiales</taxon>
        <taxon>Pseudonocardiaceae</taxon>
        <taxon>Lentzea</taxon>
    </lineage>
</organism>
<dbReference type="RefSeq" id="WP_211335587.1">
    <property type="nucleotide sequence ID" value="NZ_FOFT01000012.1"/>
</dbReference>
<keyword evidence="5" id="KW-1185">Reference proteome</keyword>
<evidence type="ECO:0000313" key="5">
    <source>
        <dbReference type="Proteomes" id="UP000199028"/>
    </source>
</evidence>
<accession>A0A1H9WSU8</accession>
<dbReference type="Pfam" id="PF13020">
    <property type="entry name" value="NOV_C"/>
    <property type="match status" value="1"/>
</dbReference>
<sequence>MSYTDVTKADVLAAMAECDNRGRSAFLADYGFHPARGYELVHNGHRYDSKAIFGVAHKFTAGRPLTAGEFSGGLHAVVPHLRGLGFTVEAPPRPATFLMVHVPQGKPAQRNLEHGLETRTWGFPQVHEDFAGSSFDFVILATGAAPRVQAQDWFHSTATLYICQAVGGFYEAAAPHWPDEVEEKRVKYPLRFGIEPLAVLEDTPLGSTGPLPAHASDKIRLSGTDRGLGKLTSFDPTSLFVVAGLHDAVTLPTDPAAPVQVRVRDVPGVDEVPSRGTRRRGRQSGPGRVADPAKRMAIEQHAMKLAQEHYLAEGWEVEVLGKPYDLRCRRGEQERRVEVKGTTGAGSSVELTINEVDHARGYVSMDLFVVSDIVVERVGDGYQTSAGRIRLLSDWTPAEEHLRAVRFEYQVPAR</sequence>
<evidence type="ECO:0000259" key="2">
    <source>
        <dbReference type="Pfam" id="PF13020"/>
    </source>
</evidence>
<evidence type="ECO:0000259" key="3">
    <source>
        <dbReference type="Pfam" id="PF26345"/>
    </source>
</evidence>
<reference evidence="5" key="1">
    <citation type="submission" date="2016-10" db="EMBL/GenBank/DDBJ databases">
        <authorList>
            <person name="Varghese N."/>
            <person name="Submissions S."/>
        </authorList>
    </citation>
    <scope>NUCLEOTIDE SEQUENCE [LARGE SCALE GENOMIC DNA]</scope>
    <source>
        <strain evidence="5">CGMCC 4.578</strain>
    </source>
</reference>
<dbReference type="InterPro" id="IPR024975">
    <property type="entry name" value="NOV_C"/>
</dbReference>